<dbReference type="InterPro" id="IPR048634">
    <property type="entry name" value="SecD_SecF_C"/>
</dbReference>
<feature type="compositionally biased region" description="Basic and acidic residues" evidence="10">
    <location>
        <begin position="138"/>
        <end position="147"/>
    </location>
</feature>
<organism evidence="14 15">
    <name type="scientific">Rothia terrae</name>
    <dbReference type="NCBI Taxonomy" id="396015"/>
    <lineage>
        <taxon>Bacteria</taxon>
        <taxon>Bacillati</taxon>
        <taxon>Actinomycetota</taxon>
        <taxon>Actinomycetes</taxon>
        <taxon>Micrococcales</taxon>
        <taxon>Micrococcaceae</taxon>
        <taxon>Rothia</taxon>
    </lineage>
</organism>
<feature type="domain" description="Protein export membrane protein SecD/SecF C-terminal" evidence="11">
    <location>
        <begin position="320"/>
        <end position="494"/>
    </location>
</feature>
<dbReference type="InterPro" id="IPR005791">
    <property type="entry name" value="SecD"/>
</dbReference>
<accession>A0A7H2BAY7</accession>
<reference evidence="14 15" key="1">
    <citation type="submission" date="2020-09" db="EMBL/GenBank/DDBJ databases">
        <title>Investigation of environmental microbes.</title>
        <authorList>
            <person name="Ou Y."/>
            <person name="Kang Q."/>
        </authorList>
    </citation>
    <scope>NUCLEOTIDE SEQUENCE [LARGE SCALE GENOMIC DNA]</scope>
    <source>
        <strain evidence="14 15">KJZ-14</strain>
    </source>
</reference>
<feature type="transmembrane region" description="Helical" evidence="9">
    <location>
        <begin position="391"/>
        <end position="416"/>
    </location>
</feature>
<dbReference type="GO" id="GO:0043952">
    <property type="term" value="P:protein transport by the Sec complex"/>
    <property type="evidence" value="ECO:0007669"/>
    <property type="project" value="UniProtKB-UniRule"/>
</dbReference>
<evidence type="ECO:0000313" key="14">
    <source>
        <dbReference type="EMBL" id="QNV36833.1"/>
    </source>
</evidence>
<feature type="transmembrane region" description="Helical" evidence="9">
    <location>
        <begin position="468"/>
        <end position="488"/>
    </location>
</feature>
<evidence type="ECO:0000259" key="12">
    <source>
        <dbReference type="Pfam" id="PF21760"/>
    </source>
</evidence>
<dbReference type="Proteomes" id="UP000516404">
    <property type="component" value="Chromosome"/>
</dbReference>
<comment type="subcellular location">
    <subcellularLocation>
        <location evidence="1 9">Cell membrane</location>
        <topology evidence="1 9">Multi-pass membrane protein</topology>
    </subcellularLocation>
</comment>
<dbReference type="PANTHER" id="PTHR30081:SF1">
    <property type="entry name" value="PROTEIN TRANSLOCASE SUBUNIT SECD"/>
    <property type="match status" value="1"/>
</dbReference>
<keyword evidence="4 9" id="KW-0812">Transmembrane</keyword>
<comment type="subunit">
    <text evidence="9">Forms a complex with SecF. Part of the essential Sec protein translocation apparatus which comprises SecA, SecYEG and auxiliary proteins SecDF. Other proteins may also be involved.</text>
</comment>
<keyword evidence="7 9" id="KW-0811">Translocation</keyword>
<evidence type="ECO:0000259" key="11">
    <source>
        <dbReference type="Pfam" id="PF02355"/>
    </source>
</evidence>
<dbReference type="AlphaFoldDB" id="A0A7H2BAY7"/>
<keyword evidence="3 9" id="KW-1003">Cell membrane</keyword>
<dbReference type="SUPFAM" id="SSF82866">
    <property type="entry name" value="Multidrug efflux transporter AcrB transmembrane domain"/>
    <property type="match status" value="1"/>
</dbReference>
<dbReference type="NCBIfam" id="TIGR01129">
    <property type="entry name" value="secD"/>
    <property type="match status" value="1"/>
</dbReference>
<evidence type="ECO:0000256" key="8">
    <source>
        <dbReference type="ARBA" id="ARBA00023136"/>
    </source>
</evidence>
<proteinExistence type="inferred from homology"/>
<keyword evidence="5 9" id="KW-0653">Protein transport</keyword>
<comment type="function">
    <text evidence="9">Part of the Sec protein translocase complex. Interacts with the SecYEG preprotein conducting channel. SecDF uses the proton motive force (PMF) to complete protein translocation after the ATP-dependent function of SecA.</text>
</comment>
<dbReference type="InterPro" id="IPR054384">
    <property type="entry name" value="SecDF_P1_head"/>
</dbReference>
<sequence length="561" mass="59797">MASSRKLAKARNAIIGMFVVIAAVIGGIFAFASTGGTWSPKLALDLSGGTQLILAPKVSGDNSGEVNEEQLAQAVDIIRQRVDGSGVAEAEVTTQSGKNVVVSVPGTLDSQTRDLIQASAEMSFRSVLVAGNGAPVAEDQRTAEDKLPQPTGEPQDGSDMNWVTADIFREYEAKDCAAVANEDTEAQDPSKPVVACSTDGAEKYILGPVEMNGTDIKDASYSQVQSSQGVSTGQWGVNLELTDTARQKFQDVTSRLVGIGAQNPQDARSRFAIMLDGKVLSAPTSQAVITDGKSQITGNFTEETAKSLSEQLKYGALPISFDIQSEQQISATLGQDQLKWGLIAGAIGLTLVFIYSLFQYRLVGLINIISIMVAASFSLTLIILLGNMMNYRLSLAGVAGLIVSIGLMADSFIVYFERIRDEIRNGRTIAAAIDHGWDRAQRTILASKAVNLLAAVVLYLASVGNVRGFAFTLGLTAISDLIVTYLLIHPMMVLFGHTKYFANGGRFSGMDPEALGAAPLYRGAGRVRTPEENDGMGAAERRRALRLAQEEEEKAAEVNNG</sequence>
<name>A0A7H2BAY7_9MICC</name>
<evidence type="ECO:0000256" key="2">
    <source>
        <dbReference type="ARBA" id="ARBA00022448"/>
    </source>
</evidence>
<dbReference type="Pfam" id="PF02355">
    <property type="entry name" value="SecD_SecF_C"/>
    <property type="match status" value="1"/>
</dbReference>
<evidence type="ECO:0000256" key="9">
    <source>
        <dbReference type="HAMAP-Rule" id="MF_01463"/>
    </source>
</evidence>
<dbReference type="GO" id="GO:0065002">
    <property type="term" value="P:intracellular protein transmembrane transport"/>
    <property type="evidence" value="ECO:0007669"/>
    <property type="project" value="UniProtKB-UniRule"/>
</dbReference>
<keyword evidence="15" id="KW-1185">Reference proteome</keyword>
<evidence type="ECO:0000256" key="6">
    <source>
        <dbReference type="ARBA" id="ARBA00022989"/>
    </source>
</evidence>
<dbReference type="GO" id="GO:0015450">
    <property type="term" value="F:protein-transporting ATPase activity"/>
    <property type="evidence" value="ECO:0007669"/>
    <property type="project" value="InterPro"/>
</dbReference>
<keyword evidence="8 9" id="KW-0472">Membrane</keyword>
<dbReference type="Pfam" id="PF22599">
    <property type="entry name" value="SecDF_P1_head"/>
    <property type="match status" value="1"/>
</dbReference>
<dbReference type="PANTHER" id="PTHR30081">
    <property type="entry name" value="PROTEIN-EXPORT MEMBRANE PROTEIN SEC"/>
    <property type="match status" value="1"/>
</dbReference>
<evidence type="ECO:0000256" key="7">
    <source>
        <dbReference type="ARBA" id="ARBA00023010"/>
    </source>
</evidence>
<keyword evidence="2 9" id="KW-0813">Transport</keyword>
<dbReference type="GO" id="GO:0006605">
    <property type="term" value="P:protein targeting"/>
    <property type="evidence" value="ECO:0007669"/>
    <property type="project" value="UniProtKB-UniRule"/>
</dbReference>
<evidence type="ECO:0000313" key="15">
    <source>
        <dbReference type="Proteomes" id="UP000516404"/>
    </source>
</evidence>
<evidence type="ECO:0000256" key="5">
    <source>
        <dbReference type="ARBA" id="ARBA00022927"/>
    </source>
</evidence>
<dbReference type="Pfam" id="PF21760">
    <property type="entry name" value="SecD_1st"/>
    <property type="match status" value="1"/>
</dbReference>
<dbReference type="RefSeq" id="WP_168613868.1">
    <property type="nucleotide sequence ID" value="NZ_BAAAOX010000021.1"/>
</dbReference>
<dbReference type="EMBL" id="CP061539">
    <property type="protein sequence ID" value="QNV36833.1"/>
    <property type="molecule type" value="Genomic_DNA"/>
</dbReference>
<dbReference type="InterPro" id="IPR022813">
    <property type="entry name" value="SecD/SecF_arch_bac"/>
</dbReference>
<feature type="transmembrane region" description="Helical" evidence="9">
    <location>
        <begin position="445"/>
        <end position="462"/>
    </location>
</feature>
<evidence type="ECO:0000256" key="3">
    <source>
        <dbReference type="ARBA" id="ARBA00022475"/>
    </source>
</evidence>
<feature type="domain" description="SecDF P1 head subdomain" evidence="13">
    <location>
        <begin position="200"/>
        <end position="319"/>
    </location>
</feature>
<evidence type="ECO:0000256" key="10">
    <source>
        <dbReference type="SAM" id="MobiDB-lite"/>
    </source>
</evidence>
<evidence type="ECO:0000256" key="1">
    <source>
        <dbReference type="ARBA" id="ARBA00004651"/>
    </source>
</evidence>
<evidence type="ECO:0000256" key="4">
    <source>
        <dbReference type="ARBA" id="ARBA00022692"/>
    </source>
</evidence>
<comment type="similarity">
    <text evidence="9">Belongs to the SecD/SecF family. SecD subfamily.</text>
</comment>
<feature type="region of interest" description="Disordered" evidence="10">
    <location>
        <begin position="135"/>
        <end position="160"/>
    </location>
</feature>
<feature type="transmembrane region" description="Helical" evidence="9">
    <location>
        <begin position="12"/>
        <end position="32"/>
    </location>
</feature>
<evidence type="ECO:0000259" key="13">
    <source>
        <dbReference type="Pfam" id="PF22599"/>
    </source>
</evidence>
<dbReference type="NCBIfam" id="TIGR00916">
    <property type="entry name" value="2A0604s01"/>
    <property type="match status" value="1"/>
</dbReference>
<keyword evidence="6 9" id="KW-1133">Transmembrane helix</keyword>
<dbReference type="InterPro" id="IPR048631">
    <property type="entry name" value="SecD_1st"/>
</dbReference>
<protein>
    <recommendedName>
        <fullName evidence="9">Protein translocase subunit SecD</fullName>
    </recommendedName>
</protein>
<feature type="domain" description="Protein translocase subunit SecDF P1" evidence="12">
    <location>
        <begin position="72"/>
        <end position="127"/>
    </location>
</feature>
<feature type="transmembrane region" description="Helical" evidence="9">
    <location>
        <begin position="340"/>
        <end position="358"/>
    </location>
</feature>
<dbReference type="Gene3D" id="3.30.1360.200">
    <property type="match status" value="1"/>
</dbReference>
<dbReference type="GeneID" id="96623783"/>
<dbReference type="GO" id="GO:0005886">
    <property type="term" value="C:plasma membrane"/>
    <property type="evidence" value="ECO:0007669"/>
    <property type="project" value="UniProtKB-SubCell"/>
</dbReference>
<gene>
    <name evidence="9 14" type="primary">secD</name>
    <name evidence="14" type="ORF">IDM49_06000</name>
</gene>
<dbReference type="InterPro" id="IPR055344">
    <property type="entry name" value="SecD_SecF_C_bact"/>
</dbReference>
<dbReference type="HAMAP" id="MF_01463_B">
    <property type="entry name" value="SecD_B"/>
    <property type="match status" value="1"/>
</dbReference>
<dbReference type="KEGG" id="rter:IDM49_06000"/>
<feature type="transmembrane region" description="Helical" evidence="9">
    <location>
        <begin position="365"/>
        <end position="385"/>
    </location>
</feature>
<dbReference type="Gene3D" id="3.30.70.3400">
    <property type="match status" value="1"/>
</dbReference>